<dbReference type="SMART" id="SM00054">
    <property type="entry name" value="EFh"/>
    <property type="match status" value="2"/>
</dbReference>
<dbReference type="Proteomes" id="UP000605846">
    <property type="component" value="Unassembled WGS sequence"/>
</dbReference>
<proteinExistence type="predicted"/>
<dbReference type="AlphaFoldDB" id="A0A8H7BN35"/>
<feature type="domain" description="EF-hand" evidence="3">
    <location>
        <begin position="6"/>
        <end position="41"/>
    </location>
</feature>
<evidence type="ECO:0000256" key="1">
    <source>
        <dbReference type="ARBA" id="ARBA00022737"/>
    </source>
</evidence>
<feature type="domain" description="EF-hand" evidence="3">
    <location>
        <begin position="103"/>
        <end position="137"/>
    </location>
</feature>
<dbReference type="EMBL" id="JABAYA010000079">
    <property type="protein sequence ID" value="KAF7726439.1"/>
    <property type="molecule type" value="Genomic_DNA"/>
</dbReference>
<dbReference type="PROSITE" id="PS00018">
    <property type="entry name" value="EF_HAND_1"/>
    <property type="match status" value="1"/>
</dbReference>
<dbReference type="PROSITE" id="PS50222">
    <property type="entry name" value="EF_HAND_2"/>
    <property type="match status" value="2"/>
</dbReference>
<evidence type="ECO:0000259" key="3">
    <source>
        <dbReference type="PROSITE" id="PS50222"/>
    </source>
</evidence>
<gene>
    <name evidence="4" type="ORF">EC973_008773</name>
</gene>
<dbReference type="InterPro" id="IPR018247">
    <property type="entry name" value="EF_Hand_1_Ca_BS"/>
</dbReference>
<dbReference type="InterPro" id="IPR002048">
    <property type="entry name" value="EF_hand_dom"/>
</dbReference>
<evidence type="ECO:0000313" key="5">
    <source>
        <dbReference type="Proteomes" id="UP000605846"/>
    </source>
</evidence>
<dbReference type="Pfam" id="PF13833">
    <property type="entry name" value="EF-hand_8"/>
    <property type="match status" value="1"/>
</dbReference>
<dbReference type="OrthoDB" id="26525at2759"/>
<keyword evidence="1" id="KW-0677">Repeat</keyword>
<dbReference type="InterPro" id="IPR050230">
    <property type="entry name" value="CALM/Myosin/TropC-like"/>
</dbReference>
<dbReference type="SUPFAM" id="SSF47473">
    <property type="entry name" value="EF-hand"/>
    <property type="match status" value="1"/>
</dbReference>
<organism evidence="4 5">
    <name type="scientific">Apophysomyces ossiformis</name>
    <dbReference type="NCBI Taxonomy" id="679940"/>
    <lineage>
        <taxon>Eukaryota</taxon>
        <taxon>Fungi</taxon>
        <taxon>Fungi incertae sedis</taxon>
        <taxon>Mucoromycota</taxon>
        <taxon>Mucoromycotina</taxon>
        <taxon>Mucoromycetes</taxon>
        <taxon>Mucorales</taxon>
        <taxon>Mucorineae</taxon>
        <taxon>Mucoraceae</taxon>
        <taxon>Apophysomyces</taxon>
    </lineage>
</organism>
<evidence type="ECO:0000256" key="2">
    <source>
        <dbReference type="ARBA" id="ARBA00022837"/>
    </source>
</evidence>
<evidence type="ECO:0000313" key="4">
    <source>
        <dbReference type="EMBL" id="KAF7726439.1"/>
    </source>
</evidence>
<dbReference type="GO" id="GO:0005509">
    <property type="term" value="F:calcium ion binding"/>
    <property type="evidence" value="ECO:0007669"/>
    <property type="project" value="InterPro"/>
</dbReference>
<accession>A0A8H7BN35</accession>
<dbReference type="Gene3D" id="1.10.238.10">
    <property type="entry name" value="EF-hand"/>
    <property type="match status" value="2"/>
</dbReference>
<keyword evidence="2" id="KW-0106">Calcium</keyword>
<dbReference type="PANTHER" id="PTHR23048">
    <property type="entry name" value="MYOSIN LIGHT CHAIN 1, 3"/>
    <property type="match status" value="1"/>
</dbReference>
<comment type="caution">
    <text evidence="4">The sequence shown here is derived from an EMBL/GenBank/DDBJ whole genome shotgun (WGS) entry which is preliminary data.</text>
</comment>
<reference evidence="4" key="1">
    <citation type="submission" date="2020-01" db="EMBL/GenBank/DDBJ databases">
        <title>Genome Sequencing of Three Apophysomyces-Like Fungal Strains Confirms a Novel Fungal Genus in the Mucoromycota with divergent Burkholderia-like Endosymbiotic Bacteria.</title>
        <authorList>
            <person name="Stajich J.E."/>
            <person name="Macias A.M."/>
            <person name="Carter-House D."/>
            <person name="Lovett B."/>
            <person name="Kasson L.R."/>
            <person name="Berry K."/>
            <person name="Grigoriev I."/>
            <person name="Chang Y."/>
            <person name="Spatafora J."/>
            <person name="Kasson M.T."/>
        </authorList>
    </citation>
    <scope>NUCLEOTIDE SEQUENCE</scope>
    <source>
        <strain evidence="4">NRRL A-21654</strain>
    </source>
</reference>
<dbReference type="PANTHER" id="PTHR23048:SF59">
    <property type="entry name" value="EF-HAND SUPERFAMILY PROTEIN"/>
    <property type="match status" value="1"/>
</dbReference>
<protein>
    <recommendedName>
        <fullName evidence="3">EF-hand domain-containing protein</fullName>
    </recommendedName>
</protein>
<sequence length="137" mass="15437">MQFTAEQLDELKAAFSDADREGNGRLDSEQLYQALRALGLEAPVMDIMNVDHVISFDEFKEIVADLMRSSPLDTAFDMLADMAKGGITLESLLLAHEDQKEEVTLEELQEMITEGDRNGDGVVDRDEFRRIWEKAGI</sequence>
<dbReference type="InterPro" id="IPR011992">
    <property type="entry name" value="EF-hand-dom_pair"/>
</dbReference>
<name>A0A8H7BN35_9FUNG</name>
<dbReference type="GO" id="GO:0016460">
    <property type="term" value="C:myosin II complex"/>
    <property type="evidence" value="ECO:0007669"/>
    <property type="project" value="TreeGrafter"/>
</dbReference>
<keyword evidence="5" id="KW-1185">Reference proteome</keyword>
<dbReference type="Pfam" id="PF13405">
    <property type="entry name" value="EF-hand_6"/>
    <property type="match status" value="1"/>
</dbReference>